<accession>A0A6B8MGX5</accession>
<evidence type="ECO:0000259" key="2">
    <source>
        <dbReference type="PROSITE" id="PS50943"/>
    </source>
</evidence>
<dbReference type="SUPFAM" id="SSF47413">
    <property type="entry name" value="lambda repressor-like DNA-binding domains"/>
    <property type="match status" value="1"/>
</dbReference>
<dbReference type="PROSITE" id="PS50943">
    <property type="entry name" value="HTH_CROC1"/>
    <property type="match status" value="1"/>
</dbReference>
<dbReference type="KEGG" id="mpar:F7D14_20225"/>
<dbReference type="Proteomes" id="UP000422569">
    <property type="component" value="Plasmid unnamed1"/>
</dbReference>
<geneLocation type="plasmid" evidence="3">
    <name>unnamed1</name>
</geneLocation>
<reference evidence="3 4" key="1">
    <citation type="submission" date="2019-09" db="EMBL/GenBank/DDBJ databases">
        <title>Isolation and complete genome sequencing of Methylocystis species.</title>
        <authorList>
            <person name="Rumah B.L."/>
            <person name="Stead C.E."/>
            <person name="Stevens B.C."/>
            <person name="Minton N.P."/>
            <person name="Grosse-Honebrink A."/>
            <person name="Zhang Y."/>
        </authorList>
    </citation>
    <scope>NUCLEOTIDE SEQUENCE [LARGE SCALE GENOMIC DNA]</scope>
    <source>
        <strain evidence="3 4">BRCS2</strain>
        <plasmid evidence="3 4">unnamed1</plasmid>
    </source>
</reference>
<evidence type="ECO:0000256" key="1">
    <source>
        <dbReference type="SAM" id="Coils"/>
    </source>
</evidence>
<dbReference type="SMART" id="SM00530">
    <property type="entry name" value="HTH_XRE"/>
    <property type="match status" value="1"/>
</dbReference>
<dbReference type="InterPro" id="IPR010982">
    <property type="entry name" value="Lambda_DNA-bd_dom_sf"/>
</dbReference>
<protein>
    <submittedName>
        <fullName evidence="3">Helix-turn-helix domain-containing protein</fullName>
    </submittedName>
</protein>
<dbReference type="RefSeq" id="WP_016921297.1">
    <property type="nucleotide sequence ID" value="NZ_CP044332.1"/>
</dbReference>
<keyword evidence="3" id="KW-0614">Plasmid</keyword>
<evidence type="ECO:0000313" key="3">
    <source>
        <dbReference type="EMBL" id="QGM99920.1"/>
    </source>
</evidence>
<sequence>MTTLQEKIAGLPAPRRARIAERTTELIAEENALKQLREAHKKTQVRVAKVLGIGQDSVSRLEKRSDMLISTLRDYVAAVGGKMRLVVEFEDHPPIELEALGVLKKPAKIRRRRLAHGKRAPKAA</sequence>
<evidence type="ECO:0000313" key="4">
    <source>
        <dbReference type="Proteomes" id="UP000422569"/>
    </source>
</evidence>
<organism evidence="3 4">
    <name type="scientific">Methylocystis parvus</name>
    <dbReference type="NCBI Taxonomy" id="134"/>
    <lineage>
        <taxon>Bacteria</taxon>
        <taxon>Pseudomonadati</taxon>
        <taxon>Pseudomonadota</taxon>
        <taxon>Alphaproteobacteria</taxon>
        <taxon>Hyphomicrobiales</taxon>
        <taxon>Methylocystaceae</taxon>
        <taxon>Methylocystis</taxon>
    </lineage>
</organism>
<dbReference type="Pfam" id="PF01381">
    <property type="entry name" value="HTH_3"/>
    <property type="match status" value="1"/>
</dbReference>
<proteinExistence type="predicted"/>
<keyword evidence="4" id="KW-1185">Reference proteome</keyword>
<feature type="domain" description="HTH cro/C1-type" evidence="2">
    <location>
        <begin position="33"/>
        <end position="63"/>
    </location>
</feature>
<dbReference type="InterPro" id="IPR001387">
    <property type="entry name" value="Cro/C1-type_HTH"/>
</dbReference>
<dbReference type="GO" id="GO:0003677">
    <property type="term" value="F:DNA binding"/>
    <property type="evidence" value="ECO:0007669"/>
    <property type="project" value="InterPro"/>
</dbReference>
<gene>
    <name evidence="3" type="ORF">F7D14_20225</name>
</gene>
<dbReference type="EMBL" id="CP044332">
    <property type="protein sequence ID" value="QGM99920.1"/>
    <property type="molecule type" value="Genomic_DNA"/>
</dbReference>
<name>A0A6B8MGX5_9HYPH</name>
<dbReference type="Gene3D" id="1.10.260.40">
    <property type="entry name" value="lambda repressor-like DNA-binding domains"/>
    <property type="match status" value="1"/>
</dbReference>
<feature type="coiled-coil region" evidence="1">
    <location>
        <begin position="19"/>
        <end position="46"/>
    </location>
</feature>
<dbReference type="AlphaFoldDB" id="A0A6B8MGX5"/>
<keyword evidence="1" id="KW-0175">Coiled coil</keyword>
<dbReference type="CDD" id="cd00093">
    <property type="entry name" value="HTH_XRE"/>
    <property type="match status" value="1"/>
</dbReference>